<evidence type="ECO:0000313" key="3">
    <source>
        <dbReference type="Proteomes" id="UP001519460"/>
    </source>
</evidence>
<name>A0ABD0L7D4_9CAEN</name>
<feature type="region of interest" description="Disordered" evidence="1">
    <location>
        <begin position="72"/>
        <end position="92"/>
    </location>
</feature>
<evidence type="ECO:0000256" key="1">
    <source>
        <dbReference type="SAM" id="MobiDB-lite"/>
    </source>
</evidence>
<accession>A0ABD0L7D4</accession>
<protein>
    <submittedName>
        <fullName evidence="2">Uncharacterized protein</fullName>
    </submittedName>
</protein>
<dbReference type="Proteomes" id="UP001519460">
    <property type="component" value="Unassembled WGS sequence"/>
</dbReference>
<reference evidence="2 3" key="1">
    <citation type="journal article" date="2023" name="Sci. Data">
        <title>Genome assembly of the Korean intertidal mud-creeper Batillaria attramentaria.</title>
        <authorList>
            <person name="Patra A.K."/>
            <person name="Ho P.T."/>
            <person name="Jun S."/>
            <person name="Lee S.J."/>
            <person name="Kim Y."/>
            <person name="Won Y.J."/>
        </authorList>
    </citation>
    <scope>NUCLEOTIDE SEQUENCE [LARGE SCALE GENOMIC DNA]</scope>
    <source>
        <strain evidence="2">Wonlab-2016</strain>
    </source>
</reference>
<sequence length="92" mass="10538">MIVERKFGHACPDKKTLARRHCVLSVLCFGYTKPESQFKKATAVACLALHISLDQNSFMQELARTLEREFRTKNKKTEVHQPTGNDKLMSDN</sequence>
<comment type="caution">
    <text evidence="2">The sequence shown here is derived from an EMBL/GenBank/DDBJ whole genome shotgun (WGS) entry which is preliminary data.</text>
</comment>
<evidence type="ECO:0000313" key="2">
    <source>
        <dbReference type="EMBL" id="KAK7495392.1"/>
    </source>
</evidence>
<dbReference type="AlphaFoldDB" id="A0ABD0L7D4"/>
<organism evidence="2 3">
    <name type="scientific">Batillaria attramentaria</name>
    <dbReference type="NCBI Taxonomy" id="370345"/>
    <lineage>
        <taxon>Eukaryota</taxon>
        <taxon>Metazoa</taxon>
        <taxon>Spiralia</taxon>
        <taxon>Lophotrochozoa</taxon>
        <taxon>Mollusca</taxon>
        <taxon>Gastropoda</taxon>
        <taxon>Caenogastropoda</taxon>
        <taxon>Sorbeoconcha</taxon>
        <taxon>Cerithioidea</taxon>
        <taxon>Batillariidae</taxon>
        <taxon>Batillaria</taxon>
    </lineage>
</organism>
<proteinExistence type="predicted"/>
<keyword evidence="3" id="KW-1185">Reference proteome</keyword>
<dbReference type="EMBL" id="JACVVK020000075">
    <property type="protein sequence ID" value="KAK7495392.1"/>
    <property type="molecule type" value="Genomic_DNA"/>
</dbReference>
<gene>
    <name evidence="2" type="ORF">BaRGS_00013331</name>
</gene>